<evidence type="ECO:0000313" key="3">
    <source>
        <dbReference type="Proteomes" id="UP000290444"/>
    </source>
</evidence>
<organism evidence="2 3">
    <name type="scientific">Mesorhizobium erdmanii</name>
    <dbReference type="NCBI Taxonomy" id="1777866"/>
    <lineage>
        <taxon>Bacteria</taxon>
        <taxon>Pseudomonadati</taxon>
        <taxon>Pseudomonadota</taxon>
        <taxon>Alphaproteobacteria</taxon>
        <taxon>Hyphomicrobiales</taxon>
        <taxon>Phyllobacteriaceae</taxon>
        <taxon>Mesorhizobium</taxon>
    </lineage>
</organism>
<feature type="compositionally biased region" description="Basic and acidic residues" evidence="1">
    <location>
        <begin position="28"/>
        <end position="48"/>
    </location>
</feature>
<protein>
    <submittedName>
        <fullName evidence="2">Uncharacterized protein</fullName>
    </submittedName>
</protein>
<accession>A0A4Q1UYJ1</accession>
<dbReference type="EMBL" id="MZXX01000020">
    <property type="protein sequence ID" value="RXT44048.1"/>
    <property type="molecule type" value="Genomic_DNA"/>
</dbReference>
<evidence type="ECO:0000256" key="1">
    <source>
        <dbReference type="SAM" id="MobiDB-lite"/>
    </source>
</evidence>
<gene>
    <name evidence="2" type="ORF">B5V01_19680</name>
</gene>
<dbReference type="AlphaFoldDB" id="A0A4Q1UYJ1"/>
<comment type="caution">
    <text evidence="2">The sequence shown here is derived from an EMBL/GenBank/DDBJ whole genome shotgun (WGS) entry which is preliminary data.</text>
</comment>
<feature type="region of interest" description="Disordered" evidence="1">
    <location>
        <begin position="15"/>
        <end position="62"/>
    </location>
</feature>
<evidence type="ECO:0000313" key="2">
    <source>
        <dbReference type="EMBL" id="RXT44048.1"/>
    </source>
</evidence>
<proteinExistence type="predicted"/>
<name>A0A4Q1UYJ1_9HYPH</name>
<reference evidence="2 3" key="1">
    <citation type="submission" date="2017-03" db="EMBL/GenBank/DDBJ databases">
        <authorList>
            <person name="Safronova V.I."/>
            <person name="Sazanova A.L."/>
            <person name="Chirak E.R."/>
        </authorList>
    </citation>
    <scope>NUCLEOTIDE SEQUENCE [LARGE SCALE GENOMIC DNA]</scope>
    <source>
        <strain evidence="2 3">Opo-242</strain>
    </source>
</reference>
<sequence>MKWIDICVLPVPSTRQSGKGFSVKLRSRRLDRPRGEPRRGSSDSRRSELFVAATPQSGTEASGAAQLQSIEAGTRPVRVVGPAFFPAE</sequence>
<dbReference type="Proteomes" id="UP000290444">
    <property type="component" value="Unassembled WGS sequence"/>
</dbReference>